<comment type="caution">
    <text evidence="1">The sequence shown here is derived from an EMBL/GenBank/DDBJ whole genome shotgun (WGS) entry which is preliminary data.</text>
</comment>
<proteinExistence type="predicted"/>
<name>A0A8H6H096_FUSOX</name>
<evidence type="ECO:0000313" key="1">
    <source>
        <dbReference type="EMBL" id="KAF6527379.1"/>
    </source>
</evidence>
<dbReference type="AlphaFoldDB" id="A0A8H6H096"/>
<accession>A0A8H6H096</accession>
<gene>
    <name evidence="1" type="ORF">HZS61_010423</name>
</gene>
<reference evidence="1 2" key="1">
    <citation type="journal article" date="2020" name="bioRxiv">
        <title>A chromosome-scale genome assembly for the Fusarium oxysporum strain Fo5176 to establish a model Arabidopsis-fungal pathosystem.</title>
        <authorList>
            <person name="Fokkens L."/>
            <person name="Guo L."/>
            <person name="Dora S."/>
            <person name="Wang B."/>
            <person name="Ye K."/>
            <person name="Sanchez-Rodriguez C."/>
            <person name="Croll D."/>
        </authorList>
    </citation>
    <scope>NUCLEOTIDE SEQUENCE [LARGE SCALE GENOMIC DNA]</scope>
    <source>
        <strain evidence="1 2">Fo5176</strain>
    </source>
</reference>
<sequence>MALTLVSSAPLAVSQNTPNENLILADCGIGLGENGGSTSREAIYYNGDVWTGQGENTYKPTMMVNIPWSGHYPWTQPGGLGFTLPNGDEFAVLIDSVPVGRWQMVLKRPDPPKLKPQELEIHGSVNKDTVEIYNIPASKIMNTARKAFLKDSYMCDTTKQAINGKCTISWKCQGDPATEALEKMAKVFDELATNKDFSTEREVVTDVCRQPDTRPGHEGQCRLYEQKVDRYYKMPGSMDLTMRNKARPETGENSSVHGTLEYQIECETTAWDCFFCNSAGIILSAQWPWIGAPVLIKCLKC</sequence>
<evidence type="ECO:0000313" key="2">
    <source>
        <dbReference type="Proteomes" id="UP000593570"/>
    </source>
</evidence>
<dbReference type="EMBL" id="JACDXP010000003">
    <property type="protein sequence ID" value="KAF6527379.1"/>
    <property type="molecule type" value="Genomic_DNA"/>
</dbReference>
<protein>
    <submittedName>
        <fullName evidence="1">Uncharacterized protein</fullName>
    </submittedName>
</protein>
<dbReference type="Proteomes" id="UP000593570">
    <property type="component" value="Unassembled WGS sequence"/>
</dbReference>
<organism evidence="1 2">
    <name type="scientific">Fusarium oxysporum f. sp. conglutinans</name>
    <dbReference type="NCBI Taxonomy" id="100902"/>
    <lineage>
        <taxon>Eukaryota</taxon>
        <taxon>Fungi</taxon>
        <taxon>Dikarya</taxon>
        <taxon>Ascomycota</taxon>
        <taxon>Pezizomycotina</taxon>
        <taxon>Sordariomycetes</taxon>
        <taxon>Hypocreomycetidae</taxon>
        <taxon>Hypocreales</taxon>
        <taxon>Nectriaceae</taxon>
        <taxon>Fusarium</taxon>
        <taxon>Fusarium oxysporum species complex</taxon>
    </lineage>
</organism>